<organism evidence="2 3">
    <name type="scientific">Algibacter aquimarinus</name>
    <dbReference type="NCBI Taxonomy" id="1136748"/>
    <lineage>
        <taxon>Bacteria</taxon>
        <taxon>Pseudomonadati</taxon>
        <taxon>Bacteroidota</taxon>
        <taxon>Flavobacteriia</taxon>
        <taxon>Flavobacteriales</taxon>
        <taxon>Flavobacteriaceae</taxon>
        <taxon>Algibacter</taxon>
    </lineage>
</organism>
<dbReference type="RefSeq" id="WP_345165653.1">
    <property type="nucleotide sequence ID" value="NZ_BAABJK010000004.1"/>
</dbReference>
<evidence type="ECO:0008006" key="4">
    <source>
        <dbReference type="Google" id="ProtNLM"/>
    </source>
</evidence>
<feature type="transmembrane region" description="Helical" evidence="1">
    <location>
        <begin position="200"/>
        <end position="233"/>
    </location>
</feature>
<dbReference type="Proteomes" id="UP001501692">
    <property type="component" value="Unassembled WGS sequence"/>
</dbReference>
<name>A0ABP9H921_9FLAO</name>
<reference evidence="3" key="1">
    <citation type="journal article" date="2019" name="Int. J. Syst. Evol. Microbiol.">
        <title>The Global Catalogue of Microorganisms (GCM) 10K type strain sequencing project: providing services to taxonomists for standard genome sequencing and annotation.</title>
        <authorList>
            <consortium name="The Broad Institute Genomics Platform"/>
            <consortium name="The Broad Institute Genome Sequencing Center for Infectious Disease"/>
            <person name="Wu L."/>
            <person name="Ma J."/>
        </authorList>
    </citation>
    <scope>NUCLEOTIDE SEQUENCE [LARGE SCALE GENOMIC DNA]</scope>
    <source>
        <strain evidence="3">JCM 18287</strain>
    </source>
</reference>
<feature type="transmembrane region" description="Helical" evidence="1">
    <location>
        <begin position="85"/>
        <end position="110"/>
    </location>
</feature>
<accession>A0ABP9H921</accession>
<proteinExistence type="predicted"/>
<evidence type="ECO:0000256" key="1">
    <source>
        <dbReference type="SAM" id="Phobius"/>
    </source>
</evidence>
<keyword evidence="1" id="KW-0472">Membrane</keyword>
<protein>
    <recommendedName>
        <fullName evidence="4">Glycerophosphoryl diester phosphodiesterase membrane domain-containing protein</fullName>
    </recommendedName>
</protein>
<evidence type="ECO:0000313" key="3">
    <source>
        <dbReference type="Proteomes" id="UP001501692"/>
    </source>
</evidence>
<feature type="transmembrane region" description="Helical" evidence="1">
    <location>
        <begin position="140"/>
        <end position="163"/>
    </location>
</feature>
<keyword evidence="3" id="KW-1185">Reference proteome</keyword>
<gene>
    <name evidence="2" type="ORF">GCM10023315_11630</name>
</gene>
<dbReference type="EMBL" id="BAABJK010000004">
    <property type="protein sequence ID" value="GAA4964474.1"/>
    <property type="molecule type" value="Genomic_DNA"/>
</dbReference>
<comment type="caution">
    <text evidence="2">The sequence shown here is derived from an EMBL/GenBank/DDBJ whole genome shotgun (WGS) entry which is preliminary data.</text>
</comment>
<keyword evidence="1" id="KW-0812">Transmembrane</keyword>
<evidence type="ECO:0000313" key="2">
    <source>
        <dbReference type="EMBL" id="GAA4964474.1"/>
    </source>
</evidence>
<keyword evidence="1" id="KW-1133">Transmembrane helix</keyword>
<sequence length="260" mass="29049">MNTISSLLDKIERAKELDFGTIFGESIELFKKTWLQGFLLQLFTLIVMLPLIIVLYAPFIGMIIAQQESGYGDNEVFKDFFAGMSILYVLVVIVGVFVLGTISVALNAAFYRIVKKLDYDEQVITSDFFYFIKGKYLSKVFILMLASFGIGILAAILCYLPIIYVMVPLSYFALIFAFNPELSVGEVVKASFKLGNKKWLLTFGLIIVASLLAQIVGFLLCGIGTLFTATFVYHPIYLIYKNVVGFEENDAIEEIGTASE</sequence>
<feature type="transmembrane region" description="Helical" evidence="1">
    <location>
        <begin position="38"/>
        <end position="65"/>
    </location>
</feature>